<proteinExistence type="predicted"/>
<dbReference type="Proteomes" id="UP000799754">
    <property type="component" value="Unassembled WGS sequence"/>
</dbReference>
<organism evidence="1 2">
    <name type="scientific">Macroventuria anomochaeta</name>
    <dbReference type="NCBI Taxonomy" id="301207"/>
    <lineage>
        <taxon>Eukaryota</taxon>
        <taxon>Fungi</taxon>
        <taxon>Dikarya</taxon>
        <taxon>Ascomycota</taxon>
        <taxon>Pezizomycotina</taxon>
        <taxon>Dothideomycetes</taxon>
        <taxon>Pleosporomycetidae</taxon>
        <taxon>Pleosporales</taxon>
        <taxon>Pleosporineae</taxon>
        <taxon>Didymellaceae</taxon>
        <taxon>Macroventuria</taxon>
    </lineage>
</organism>
<name>A0ACB6S0Y8_9PLEO</name>
<gene>
    <name evidence="1" type="ORF">BU25DRAFT_458519</name>
</gene>
<protein>
    <submittedName>
        <fullName evidence="1">Uncharacterized protein</fullName>
    </submittedName>
</protein>
<evidence type="ECO:0000313" key="2">
    <source>
        <dbReference type="Proteomes" id="UP000799754"/>
    </source>
</evidence>
<comment type="caution">
    <text evidence="1">The sequence shown here is derived from an EMBL/GenBank/DDBJ whole genome shotgun (WGS) entry which is preliminary data.</text>
</comment>
<dbReference type="EMBL" id="MU006716">
    <property type="protein sequence ID" value="KAF2627632.1"/>
    <property type="molecule type" value="Genomic_DNA"/>
</dbReference>
<reference evidence="1" key="1">
    <citation type="journal article" date="2020" name="Stud. Mycol.">
        <title>101 Dothideomycetes genomes: a test case for predicting lifestyles and emergence of pathogens.</title>
        <authorList>
            <person name="Haridas S."/>
            <person name="Albert R."/>
            <person name="Binder M."/>
            <person name="Bloem J."/>
            <person name="Labutti K."/>
            <person name="Salamov A."/>
            <person name="Andreopoulos B."/>
            <person name="Baker S."/>
            <person name="Barry K."/>
            <person name="Bills G."/>
            <person name="Bluhm B."/>
            <person name="Cannon C."/>
            <person name="Castanera R."/>
            <person name="Culley D."/>
            <person name="Daum C."/>
            <person name="Ezra D."/>
            <person name="Gonzalez J."/>
            <person name="Henrissat B."/>
            <person name="Kuo A."/>
            <person name="Liang C."/>
            <person name="Lipzen A."/>
            <person name="Lutzoni F."/>
            <person name="Magnuson J."/>
            <person name="Mondo S."/>
            <person name="Nolan M."/>
            <person name="Ohm R."/>
            <person name="Pangilinan J."/>
            <person name="Park H.-J."/>
            <person name="Ramirez L."/>
            <person name="Alfaro M."/>
            <person name="Sun H."/>
            <person name="Tritt A."/>
            <person name="Yoshinaga Y."/>
            <person name="Zwiers L.-H."/>
            <person name="Turgeon B."/>
            <person name="Goodwin S."/>
            <person name="Spatafora J."/>
            <person name="Crous P."/>
            <person name="Grigoriev I."/>
        </authorList>
    </citation>
    <scope>NUCLEOTIDE SEQUENCE</scope>
    <source>
        <strain evidence="1">CBS 525.71</strain>
    </source>
</reference>
<accession>A0ACB6S0Y8</accession>
<keyword evidence="2" id="KW-1185">Reference proteome</keyword>
<sequence length="278" mass="31358">MFNPISNKLEGWIVNIPGHGTLNRWTTDDEYMLTQEVETVRLITTKRVWLPYIVINELSGELAFENRDGLDDEELPTPTKDIKLTEDQVETLGTSTFLDIVFSHPVFHTTPEDTFALRHSDLDWQNILIDNSGNVTGVLDWDASLAMPCCVGHAAVPAFFDCDFYPKSIVNTPFVCWRAGHYPAFAALYEGGDKEDFMTRASKEIPGLQIDVWTVKFLLAKGCKKTEEVLKTELWKGLDPEMPPDGLLGEVEKQHAEAAVQIWMDDFAMFPLNGDDEA</sequence>
<evidence type="ECO:0000313" key="1">
    <source>
        <dbReference type="EMBL" id="KAF2627632.1"/>
    </source>
</evidence>